<dbReference type="AlphaFoldDB" id="A0A0J6I9S1"/>
<dbReference type="InterPro" id="IPR049326">
    <property type="entry name" value="Rhodopsin_dom_fungi"/>
</dbReference>
<dbReference type="PANTHER" id="PTHR33048">
    <property type="entry name" value="PTH11-LIKE INTEGRAL MEMBRANE PROTEIN (AFU_ORTHOLOGUE AFUA_5G11245)"/>
    <property type="match status" value="1"/>
</dbReference>
<keyword evidence="3 6" id="KW-1133">Transmembrane helix</keyword>
<reference evidence="9" key="2">
    <citation type="journal article" date="2009" name="Genome Res.">
        <title>Comparative genomic analyses of the human fungal pathogens Coccidioides and their relatives.</title>
        <authorList>
            <person name="Sharpton T.J."/>
            <person name="Stajich J.E."/>
            <person name="Rounsley S.D."/>
            <person name="Gardner M.J."/>
            <person name="Wortman J.R."/>
            <person name="Jordar V.S."/>
            <person name="Maiti R."/>
            <person name="Kodira C.D."/>
            <person name="Neafsey D.E."/>
            <person name="Zeng Q."/>
            <person name="Hung C.-Y."/>
            <person name="McMahan C."/>
            <person name="Muszewska A."/>
            <person name="Grynberg M."/>
            <person name="Mandel M.A."/>
            <person name="Kellner E.M."/>
            <person name="Barker B.M."/>
            <person name="Galgiani J.N."/>
            <person name="Orbach M.J."/>
            <person name="Kirkland T.N."/>
            <person name="Cole G.T."/>
            <person name="Henn M.R."/>
            <person name="Birren B.W."/>
            <person name="Taylor J.W."/>
        </authorList>
    </citation>
    <scope>NUCLEOTIDE SEQUENCE [LARGE SCALE GENOMIC DNA]</scope>
    <source>
        <strain evidence="9">RMSCC 3488</strain>
    </source>
</reference>
<evidence type="ECO:0000256" key="2">
    <source>
        <dbReference type="ARBA" id="ARBA00022692"/>
    </source>
</evidence>
<dbReference type="Pfam" id="PF20684">
    <property type="entry name" value="Fung_rhodopsin"/>
    <property type="match status" value="1"/>
</dbReference>
<evidence type="ECO:0000256" key="4">
    <source>
        <dbReference type="ARBA" id="ARBA00023136"/>
    </source>
</evidence>
<reference evidence="8 9" key="1">
    <citation type="submission" date="2007-06" db="EMBL/GenBank/DDBJ databases">
        <title>The Genome Sequence of Coccidioides posadasii RMSCC_3488.</title>
        <authorList>
            <consortium name="Coccidioides Genome Resources Consortium"/>
            <consortium name="The Broad Institute Genome Sequencing Platform"/>
            <person name="Henn M.R."/>
            <person name="Sykes S."/>
            <person name="Young S."/>
            <person name="Jaffe D."/>
            <person name="Berlin A."/>
            <person name="Alvarez P."/>
            <person name="Butler J."/>
            <person name="Gnerre S."/>
            <person name="Grabherr M."/>
            <person name="Mauceli E."/>
            <person name="Brockman W."/>
            <person name="Kodira C."/>
            <person name="Alvarado L."/>
            <person name="Zeng Q."/>
            <person name="Crawford M."/>
            <person name="Antoine C."/>
            <person name="Devon K."/>
            <person name="Galgiani J."/>
            <person name="Orsborn K."/>
            <person name="Lewis M.L."/>
            <person name="Nusbaum C."/>
            <person name="Galagan J."/>
            <person name="Birren B."/>
        </authorList>
    </citation>
    <scope>NUCLEOTIDE SEQUENCE [LARGE SCALE GENOMIC DNA]</scope>
    <source>
        <strain evidence="8 9">RMSCC 3488</strain>
    </source>
</reference>
<feature type="transmembrane region" description="Helical" evidence="6">
    <location>
        <begin position="103"/>
        <end position="123"/>
    </location>
</feature>
<evidence type="ECO:0000313" key="8">
    <source>
        <dbReference type="EMBL" id="KMM68347.1"/>
    </source>
</evidence>
<evidence type="ECO:0000313" key="9">
    <source>
        <dbReference type="Proteomes" id="UP000054567"/>
    </source>
</evidence>
<evidence type="ECO:0000256" key="6">
    <source>
        <dbReference type="SAM" id="Phobius"/>
    </source>
</evidence>
<feature type="transmembrane region" description="Helical" evidence="6">
    <location>
        <begin position="20"/>
        <end position="42"/>
    </location>
</feature>
<dbReference type="InterPro" id="IPR052337">
    <property type="entry name" value="SAT4-like"/>
</dbReference>
<keyword evidence="2 6" id="KW-0812">Transmembrane</keyword>
<name>A0A0J6I9S1_COCPO</name>
<reference evidence="9" key="3">
    <citation type="journal article" date="2010" name="Genome Res.">
        <title>Population genomic sequencing of Coccidioides fungi reveals recent hybridization and transposon control.</title>
        <authorList>
            <person name="Neafsey D.E."/>
            <person name="Barker B.M."/>
            <person name="Sharpton T.J."/>
            <person name="Stajich J.E."/>
            <person name="Park D.J."/>
            <person name="Whiston E."/>
            <person name="Hung C.-Y."/>
            <person name="McMahan C."/>
            <person name="White J."/>
            <person name="Sykes S."/>
            <person name="Heiman D."/>
            <person name="Young S."/>
            <person name="Zeng Q."/>
            <person name="Abouelleil A."/>
            <person name="Aftuck L."/>
            <person name="Bessette D."/>
            <person name="Brown A."/>
            <person name="FitzGerald M."/>
            <person name="Lui A."/>
            <person name="Macdonald J.P."/>
            <person name="Priest M."/>
            <person name="Orbach M.J."/>
            <person name="Galgiani J.N."/>
            <person name="Kirkland T.N."/>
            <person name="Cole G.T."/>
            <person name="Birren B.W."/>
            <person name="Henn M.R."/>
            <person name="Taylor J.W."/>
            <person name="Rounsley S.D."/>
        </authorList>
    </citation>
    <scope>NUCLEOTIDE SEQUENCE [LARGE SCALE GENOMIC DNA]</scope>
    <source>
        <strain evidence="9">RMSCC 3488</strain>
    </source>
</reference>
<feature type="domain" description="Rhodopsin" evidence="7">
    <location>
        <begin position="38"/>
        <end position="277"/>
    </location>
</feature>
<comment type="subcellular location">
    <subcellularLocation>
        <location evidence="1">Membrane</location>
        <topology evidence="1">Multi-pass membrane protein</topology>
    </subcellularLocation>
</comment>
<sequence length="386" mass="42411">MLLVDRQGGAGLPDVDQGPRIVIATSITTGIALLVVLARFYVRIWVVQNVGLDDYVMGLTMALSLAGWAIIIPEVKYGAGRHMAYVMDTVKTAMQLNFATQVIYLWAIGTVKISIGLMLVRFAPGKGYKLFIHIVIVLMAIYTTICFFTLIFQCHKIESIWDINVKSKCFAPKQLVALSYTNTALNILTDLIFAFLPFLMLRGLQVNLRVKVSLICILSLGVFACVAAFIKLSILPNYGKTGDFTWDYTDLTIWVVVEANMGIIAGSLPTLKPLFKRALNIYSTKKTKGYSSAAGNYRLSKMSKGGSKNVTLSSGNFEIIHAQDRRASHLSPGQYSSSAYANINGTLADNSSEERILPAQHQEEIVCTTEVLVSSFHHKAGDTTSM</sequence>
<evidence type="ECO:0000259" key="7">
    <source>
        <dbReference type="Pfam" id="PF20684"/>
    </source>
</evidence>
<proteinExistence type="inferred from homology"/>
<feature type="transmembrane region" description="Helical" evidence="6">
    <location>
        <begin position="251"/>
        <end position="271"/>
    </location>
</feature>
<feature type="transmembrane region" description="Helical" evidence="6">
    <location>
        <begin position="183"/>
        <end position="200"/>
    </location>
</feature>
<gene>
    <name evidence="8" type="ORF">CPAG_04676</name>
</gene>
<protein>
    <recommendedName>
        <fullName evidence="7">Rhodopsin domain-containing protein</fullName>
    </recommendedName>
</protein>
<evidence type="ECO:0000256" key="1">
    <source>
        <dbReference type="ARBA" id="ARBA00004141"/>
    </source>
</evidence>
<comment type="similarity">
    <text evidence="5">Belongs to the SAT4 family.</text>
</comment>
<feature type="transmembrane region" description="Helical" evidence="6">
    <location>
        <begin position="54"/>
        <end position="72"/>
    </location>
</feature>
<accession>A0A0J6I9S1</accession>
<keyword evidence="4 6" id="KW-0472">Membrane</keyword>
<organism evidence="8 9">
    <name type="scientific">Coccidioides posadasii RMSCC 3488</name>
    <dbReference type="NCBI Taxonomy" id="454284"/>
    <lineage>
        <taxon>Eukaryota</taxon>
        <taxon>Fungi</taxon>
        <taxon>Dikarya</taxon>
        <taxon>Ascomycota</taxon>
        <taxon>Pezizomycotina</taxon>
        <taxon>Eurotiomycetes</taxon>
        <taxon>Eurotiomycetidae</taxon>
        <taxon>Onygenales</taxon>
        <taxon>Onygenaceae</taxon>
        <taxon>Coccidioides</taxon>
    </lineage>
</organism>
<dbReference type="EMBL" id="DS268110">
    <property type="protein sequence ID" value="KMM68347.1"/>
    <property type="molecule type" value="Genomic_DNA"/>
</dbReference>
<evidence type="ECO:0000256" key="5">
    <source>
        <dbReference type="ARBA" id="ARBA00038359"/>
    </source>
</evidence>
<dbReference type="VEuPathDB" id="FungiDB:CPAG_04676"/>
<feature type="transmembrane region" description="Helical" evidence="6">
    <location>
        <begin position="130"/>
        <end position="152"/>
    </location>
</feature>
<dbReference type="GO" id="GO:0016020">
    <property type="term" value="C:membrane"/>
    <property type="evidence" value="ECO:0007669"/>
    <property type="project" value="UniProtKB-SubCell"/>
</dbReference>
<evidence type="ECO:0000256" key="3">
    <source>
        <dbReference type="ARBA" id="ARBA00022989"/>
    </source>
</evidence>
<dbReference type="OrthoDB" id="5342292at2759"/>
<feature type="transmembrane region" description="Helical" evidence="6">
    <location>
        <begin position="212"/>
        <end position="231"/>
    </location>
</feature>
<dbReference type="Proteomes" id="UP000054567">
    <property type="component" value="Unassembled WGS sequence"/>
</dbReference>
<dbReference type="PANTHER" id="PTHR33048:SF167">
    <property type="entry name" value="INTEGRAL MEMBRANE PROTEIN"/>
    <property type="match status" value="1"/>
</dbReference>